<organism evidence="5 6">
    <name type="scientific">Compostibacter hankyongensis</name>
    <dbReference type="NCBI Taxonomy" id="1007089"/>
    <lineage>
        <taxon>Bacteria</taxon>
        <taxon>Pseudomonadati</taxon>
        <taxon>Bacteroidota</taxon>
        <taxon>Chitinophagia</taxon>
        <taxon>Chitinophagales</taxon>
        <taxon>Chitinophagaceae</taxon>
        <taxon>Compostibacter</taxon>
    </lineage>
</organism>
<dbReference type="Gene3D" id="3.40.50.1820">
    <property type="entry name" value="alpha/beta hydrolase"/>
    <property type="match status" value="1"/>
</dbReference>
<keyword evidence="1" id="KW-0719">Serine esterase</keyword>
<protein>
    <submittedName>
        <fullName evidence="5">Acetylxylan esterase</fullName>
    </submittedName>
</protein>
<proteinExistence type="predicted"/>
<dbReference type="InterPro" id="IPR029058">
    <property type="entry name" value="AB_hydrolase_fold"/>
</dbReference>
<dbReference type="Proteomes" id="UP001501207">
    <property type="component" value="Unassembled WGS sequence"/>
</dbReference>
<gene>
    <name evidence="5" type="ORF">GCM10023143_13350</name>
</gene>
<keyword evidence="2" id="KW-0732">Signal</keyword>
<keyword evidence="3" id="KW-0378">Hydrolase</keyword>
<evidence type="ECO:0000313" key="6">
    <source>
        <dbReference type="Proteomes" id="UP001501207"/>
    </source>
</evidence>
<evidence type="ECO:0000256" key="3">
    <source>
        <dbReference type="ARBA" id="ARBA00022801"/>
    </source>
</evidence>
<evidence type="ECO:0000313" key="5">
    <source>
        <dbReference type="EMBL" id="GAA4307061.1"/>
    </source>
</evidence>
<dbReference type="Pfam" id="PF22244">
    <property type="entry name" value="GCE_fung"/>
    <property type="match status" value="1"/>
</dbReference>
<reference evidence="6" key="1">
    <citation type="journal article" date="2019" name="Int. J. Syst. Evol. Microbiol.">
        <title>The Global Catalogue of Microorganisms (GCM) 10K type strain sequencing project: providing services to taxonomists for standard genome sequencing and annotation.</title>
        <authorList>
            <consortium name="The Broad Institute Genomics Platform"/>
            <consortium name="The Broad Institute Genome Sequencing Center for Infectious Disease"/>
            <person name="Wu L."/>
            <person name="Ma J."/>
        </authorList>
    </citation>
    <scope>NUCLEOTIDE SEQUENCE [LARGE SCALE GENOMIC DNA]</scope>
    <source>
        <strain evidence="6">JCM 17664</strain>
    </source>
</reference>
<comment type="caution">
    <text evidence="5">The sequence shown here is derived from an EMBL/GenBank/DDBJ whole genome shotgun (WGS) entry which is preliminary data.</text>
</comment>
<evidence type="ECO:0000259" key="4">
    <source>
        <dbReference type="Pfam" id="PF22244"/>
    </source>
</evidence>
<dbReference type="RefSeq" id="WP_344977423.1">
    <property type="nucleotide sequence ID" value="NZ_BAABFN010000002.1"/>
</dbReference>
<sequence>MMITATASLNAQPEGANYDESKVPEYILPALLVGNDGSAVSGRQQWERRRKEIYDLFEREVYGAVPAWRGKITATEISHRQDALGGLALRREIRLRMQNGDKSRDVFLLLYLPRSRKAAPVFLGYNFSGNHTVTAEKDVHISPSWVANNKELGITDNRATEASRGSRASAWPLQDILSRGYGVATLYYGDVDPDFDDGFKNGVHALFDQPRDSASWGSIATWAWGLSRVMDYLEKDPAVNAKEVFVIGHSRLGKTALWAGASDRRFAMVISNESGCGGAAISRRKFGETVSRINTSFPHWFCDNFKKYNDKEETLPVDQHELIALIAPRPVYVASASEDLWSDPRGEFLGAKNAEPAYRLFGLRGLKTDEMPAPEHPVGDFIGYHLRTGKHDITRYDWTQYLNFADRHFPGSAARPGR</sequence>
<dbReference type="InterPro" id="IPR054579">
    <property type="entry name" value="GCE-like_dom"/>
</dbReference>
<accession>A0ABP8FMB3</accession>
<dbReference type="SUPFAM" id="SSF53474">
    <property type="entry name" value="alpha/beta-Hydrolases"/>
    <property type="match status" value="1"/>
</dbReference>
<evidence type="ECO:0000256" key="1">
    <source>
        <dbReference type="ARBA" id="ARBA00022487"/>
    </source>
</evidence>
<feature type="domain" description="4-O-methyl-glucuronoyl methylesterase-like" evidence="4">
    <location>
        <begin position="201"/>
        <end position="362"/>
    </location>
</feature>
<name>A0ABP8FMB3_9BACT</name>
<evidence type="ECO:0000256" key="2">
    <source>
        <dbReference type="ARBA" id="ARBA00022729"/>
    </source>
</evidence>
<dbReference type="EMBL" id="BAABFN010000002">
    <property type="protein sequence ID" value="GAA4307061.1"/>
    <property type="molecule type" value="Genomic_DNA"/>
</dbReference>
<keyword evidence="6" id="KW-1185">Reference proteome</keyword>